<evidence type="ECO:0000313" key="2">
    <source>
        <dbReference type="EMBL" id="KXS09932.1"/>
    </source>
</evidence>
<keyword evidence="1" id="KW-0812">Transmembrane</keyword>
<proteinExistence type="predicted"/>
<feature type="transmembrane region" description="Helical" evidence="1">
    <location>
        <begin position="147"/>
        <end position="168"/>
    </location>
</feature>
<feature type="transmembrane region" description="Helical" evidence="1">
    <location>
        <begin position="188"/>
        <end position="208"/>
    </location>
</feature>
<feature type="transmembrane region" description="Helical" evidence="1">
    <location>
        <begin position="89"/>
        <end position="109"/>
    </location>
</feature>
<organism evidence="2 3">
    <name type="scientific">Gonapodya prolifera (strain JEL478)</name>
    <name type="common">Monoblepharis prolifera</name>
    <dbReference type="NCBI Taxonomy" id="1344416"/>
    <lineage>
        <taxon>Eukaryota</taxon>
        <taxon>Fungi</taxon>
        <taxon>Fungi incertae sedis</taxon>
        <taxon>Chytridiomycota</taxon>
        <taxon>Chytridiomycota incertae sedis</taxon>
        <taxon>Monoblepharidomycetes</taxon>
        <taxon>Monoblepharidales</taxon>
        <taxon>Gonapodyaceae</taxon>
        <taxon>Gonapodya</taxon>
    </lineage>
</organism>
<reference evidence="2 3" key="1">
    <citation type="journal article" date="2015" name="Genome Biol. Evol.">
        <title>Phylogenomic analyses indicate that early fungi evolved digesting cell walls of algal ancestors of land plants.</title>
        <authorList>
            <person name="Chang Y."/>
            <person name="Wang S."/>
            <person name="Sekimoto S."/>
            <person name="Aerts A.L."/>
            <person name="Choi C."/>
            <person name="Clum A."/>
            <person name="LaButti K.M."/>
            <person name="Lindquist E.A."/>
            <person name="Yee Ngan C."/>
            <person name="Ohm R.A."/>
            <person name="Salamov A.A."/>
            <person name="Grigoriev I.V."/>
            <person name="Spatafora J.W."/>
            <person name="Berbee M.L."/>
        </authorList>
    </citation>
    <scope>NUCLEOTIDE SEQUENCE [LARGE SCALE GENOMIC DNA]</scope>
    <source>
        <strain evidence="2 3">JEL478</strain>
    </source>
</reference>
<evidence type="ECO:0000313" key="3">
    <source>
        <dbReference type="Proteomes" id="UP000070544"/>
    </source>
</evidence>
<dbReference type="Proteomes" id="UP000070544">
    <property type="component" value="Unassembled WGS sequence"/>
</dbReference>
<keyword evidence="1" id="KW-1133">Transmembrane helix</keyword>
<protein>
    <submittedName>
        <fullName evidence="2">Uncharacterized protein</fullName>
    </submittedName>
</protein>
<gene>
    <name evidence="2" type="ORF">M427DRAFT_48953</name>
</gene>
<dbReference type="AlphaFoldDB" id="A0A138ZZJ4"/>
<accession>A0A138ZZJ4</accession>
<keyword evidence="1" id="KW-0472">Membrane</keyword>
<evidence type="ECO:0000256" key="1">
    <source>
        <dbReference type="SAM" id="Phobius"/>
    </source>
</evidence>
<dbReference type="OrthoDB" id="165058at2759"/>
<dbReference type="EMBL" id="KQ965844">
    <property type="protein sequence ID" value="KXS09932.1"/>
    <property type="molecule type" value="Genomic_DNA"/>
</dbReference>
<name>A0A138ZZJ4_GONPJ</name>
<sequence length="319" mass="34191">MAASGNGGSAYGTGTSLPGQEADAFGNTKISPHTSVRFVKPQSALSRFLLNPWSGLTIPLLYIATAVVLKRAGISLVPSDPVRQTFVQAAVAGFWMGGVGLISFGEAWVKFHAPTTEYRQALDVGRHVFSFLNKVELIVASYYLHVLFYRPHFIVTAAAAATANAPFWTKVVANAKDVLHHTKFNVSALAAPLILLFESAVLLPALLVSAKNKVEYGVFQTNDTRHKRAHLLYALSEVLKFAGLATTTSHLGNIVAQLGGAALASGRVMVPGGEVPDVVDVSKLQGQYWGDIPTTATALMEKSAKTGEELVGWMDKWKK</sequence>
<keyword evidence="3" id="KW-1185">Reference proteome</keyword>
<feature type="transmembrane region" description="Helical" evidence="1">
    <location>
        <begin position="48"/>
        <end position="69"/>
    </location>
</feature>